<dbReference type="Proteomes" id="UP001608902">
    <property type="component" value="Unassembled WGS sequence"/>
</dbReference>
<proteinExistence type="predicted"/>
<evidence type="ECO:0000313" key="1">
    <source>
        <dbReference type="EMBL" id="MFH4977348.1"/>
    </source>
</evidence>
<dbReference type="Gene3D" id="1.10.150.910">
    <property type="match status" value="1"/>
</dbReference>
<protein>
    <submittedName>
        <fullName evidence="1">Uncharacterized protein</fullName>
    </submittedName>
</protein>
<comment type="caution">
    <text evidence="1">The sequence shown here is derived from an EMBL/GenBank/DDBJ whole genome shotgun (WGS) entry which is preliminary data.</text>
</comment>
<dbReference type="EMBL" id="JBGFUD010002231">
    <property type="protein sequence ID" value="MFH4977348.1"/>
    <property type="molecule type" value="Genomic_DNA"/>
</dbReference>
<sequence length="76" mass="8697">MRIDHAQYRSFETSNRVEPPCGFIDGDLIESILDMNSDEVHQIVNQMKVPIEQGQDSHPPTVKEVLKLVEDLARVH</sequence>
<dbReference type="AlphaFoldDB" id="A0ABD6EBC5"/>
<reference evidence="1 2" key="1">
    <citation type="submission" date="2024-08" db="EMBL/GenBank/DDBJ databases">
        <title>Gnathostoma spinigerum genome.</title>
        <authorList>
            <person name="Gonzalez-Bertolin B."/>
            <person name="Monzon S."/>
            <person name="Zaballos A."/>
            <person name="Jimenez P."/>
            <person name="Dekumyoy P."/>
            <person name="Varona S."/>
            <person name="Cuesta I."/>
            <person name="Sumanam S."/>
            <person name="Adisakwattana P."/>
            <person name="Gasser R.B."/>
            <person name="Hernandez-Gonzalez A."/>
            <person name="Young N.D."/>
            <person name="Perteguer M.J."/>
        </authorList>
    </citation>
    <scope>NUCLEOTIDE SEQUENCE [LARGE SCALE GENOMIC DNA]</scope>
    <source>
        <strain evidence="1">AL3</strain>
        <tissue evidence="1">Liver</tissue>
    </source>
</reference>
<keyword evidence="2" id="KW-1185">Reference proteome</keyword>
<organism evidence="1 2">
    <name type="scientific">Gnathostoma spinigerum</name>
    <dbReference type="NCBI Taxonomy" id="75299"/>
    <lineage>
        <taxon>Eukaryota</taxon>
        <taxon>Metazoa</taxon>
        <taxon>Ecdysozoa</taxon>
        <taxon>Nematoda</taxon>
        <taxon>Chromadorea</taxon>
        <taxon>Rhabditida</taxon>
        <taxon>Spirurina</taxon>
        <taxon>Gnathostomatomorpha</taxon>
        <taxon>Gnathostomatoidea</taxon>
        <taxon>Gnathostomatidae</taxon>
        <taxon>Gnathostoma</taxon>
    </lineage>
</organism>
<accession>A0ABD6EBC5</accession>
<evidence type="ECO:0000313" key="2">
    <source>
        <dbReference type="Proteomes" id="UP001608902"/>
    </source>
</evidence>
<name>A0ABD6EBC5_9BILA</name>
<gene>
    <name evidence="1" type="ORF">AB6A40_004057</name>
</gene>